<accession>A0ABT9RHH9</accession>
<dbReference type="RefSeq" id="WP_306871036.1">
    <property type="nucleotide sequence ID" value="NZ_JAUSRB010000002.1"/>
</dbReference>
<comment type="caution">
    <text evidence="1">The sequence shown here is derived from an EMBL/GenBank/DDBJ whole genome shotgun (WGS) entry which is preliminary data.</text>
</comment>
<dbReference type="Proteomes" id="UP001230426">
    <property type="component" value="Unassembled WGS sequence"/>
</dbReference>
<evidence type="ECO:0000313" key="2">
    <source>
        <dbReference type="Proteomes" id="UP001230426"/>
    </source>
</evidence>
<keyword evidence="2" id="KW-1185">Reference proteome</keyword>
<proteinExistence type="predicted"/>
<dbReference type="EMBL" id="JAUSRB010000002">
    <property type="protein sequence ID" value="MDP9868311.1"/>
    <property type="molecule type" value="Genomic_DNA"/>
</dbReference>
<gene>
    <name evidence="1" type="ORF">J2S55_007577</name>
</gene>
<protein>
    <submittedName>
        <fullName evidence="1">Uncharacterized protein</fullName>
    </submittedName>
</protein>
<evidence type="ECO:0000313" key="1">
    <source>
        <dbReference type="EMBL" id="MDP9868311.1"/>
    </source>
</evidence>
<sequence>MTAVSALPAPVIAEAGGGRLDLAGLPEVVQVLTDCGYPVEGGDTVTLTVGAAGRYRDAVVLSVGSLILGAAQIEGHLCFRVPVRELRHATEDGVLRLRHTVTGHREQRSAWAEYTVVDTAAP</sequence>
<reference evidence="1 2" key="1">
    <citation type="submission" date="2023-07" db="EMBL/GenBank/DDBJ databases">
        <title>Sequencing the genomes of 1000 actinobacteria strains.</title>
        <authorList>
            <person name="Klenk H.-P."/>
        </authorList>
    </citation>
    <scope>NUCLEOTIDE SEQUENCE [LARGE SCALE GENOMIC DNA]</scope>
    <source>
        <strain evidence="1 2">DSM 44109</strain>
    </source>
</reference>
<organism evidence="1 2">
    <name type="scientific">Streptosporangium brasiliense</name>
    <dbReference type="NCBI Taxonomy" id="47480"/>
    <lineage>
        <taxon>Bacteria</taxon>
        <taxon>Bacillati</taxon>
        <taxon>Actinomycetota</taxon>
        <taxon>Actinomycetes</taxon>
        <taxon>Streptosporangiales</taxon>
        <taxon>Streptosporangiaceae</taxon>
        <taxon>Streptosporangium</taxon>
    </lineage>
</organism>
<name>A0ABT9RHH9_9ACTN</name>